<evidence type="ECO:0000313" key="16">
    <source>
        <dbReference type="EMBL" id="CAL94909.1"/>
    </source>
</evidence>
<dbReference type="CDD" id="cd06445">
    <property type="entry name" value="ATase"/>
    <property type="match status" value="1"/>
</dbReference>
<dbReference type="InterPro" id="IPR036388">
    <property type="entry name" value="WH-like_DNA-bd_sf"/>
</dbReference>
<dbReference type="InterPro" id="IPR009057">
    <property type="entry name" value="Homeodomain-like_sf"/>
</dbReference>
<dbReference type="InterPro" id="IPR018060">
    <property type="entry name" value="HTH_AraC"/>
</dbReference>
<evidence type="ECO:0000256" key="11">
    <source>
        <dbReference type="ARBA" id="ARBA00049348"/>
    </source>
</evidence>
<protein>
    <recommendedName>
        <fullName evidence="3">methylated-DNA--[protein]-cysteine S-methyltransferase</fullName>
        <ecNumber evidence="3">2.1.1.63</ecNumber>
    </recommendedName>
</protein>
<keyword evidence="17" id="KW-1185">Reference proteome</keyword>
<evidence type="ECO:0000256" key="14">
    <source>
        <dbReference type="SAM" id="MobiDB-lite"/>
    </source>
</evidence>
<comment type="catalytic activity">
    <reaction evidence="1">
        <text>a 4-O-methyl-thymidine in DNA + L-cysteinyl-[protein] = a thymidine in DNA + S-methyl-L-cysteinyl-[protein]</text>
        <dbReference type="Rhea" id="RHEA:53428"/>
        <dbReference type="Rhea" id="RHEA-COMP:10131"/>
        <dbReference type="Rhea" id="RHEA-COMP:10132"/>
        <dbReference type="Rhea" id="RHEA-COMP:13555"/>
        <dbReference type="Rhea" id="RHEA-COMP:13556"/>
        <dbReference type="ChEBI" id="CHEBI:29950"/>
        <dbReference type="ChEBI" id="CHEBI:82612"/>
        <dbReference type="ChEBI" id="CHEBI:137386"/>
        <dbReference type="ChEBI" id="CHEBI:137387"/>
        <dbReference type="EC" id="2.1.1.63"/>
    </reaction>
</comment>
<dbReference type="RefSeq" id="WP_011766023.1">
    <property type="nucleotide sequence ID" value="NC_008702.1"/>
</dbReference>
<keyword evidence="9" id="KW-0804">Transcription</keyword>
<dbReference type="SUPFAM" id="SSF57884">
    <property type="entry name" value="Ada DNA repair protein, N-terminal domain (N-Ada 10)"/>
    <property type="match status" value="1"/>
</dbReference>
<dbReference type="InterPro" id="IPR001497">
    <property type="entry name" value="MethylDNA_cys_MeTrfase_AS"/>
</dbReference>
<feature type="binding site" evidence="13">
    <location>
        <position position="82"/>
    </location>
    <ligand>
        <name>Zn(2+)</name>
        <dbReference type="ChEBI" id="CHEBI:29105"/>
    </ligand>
</feature>
<dbReference type="SUPFAM" id="SSF53155">
    <property type="entry name" value="Methylated DNA-protein cysteine methyltransferase domain"/>
    <property type="match status" value="1"/>
</dbReference>
<keyword evidence="7" id="KW-0805">Transcription regulation</keyword>
<keyword evidence="13" id="KW-0862">Zinc</keyword>
<dbReference type="AlphaFoldDB" id="A1K7V4"/>
<evidence type="ECO:0000256" key="3">
    <source>
        <dbReference type="ARBA" id="ARBA00011918"/>
    </source>
</evidence>
<comment type="cofactor">
    <cofactor evidence="13">
        <name>Zn(2+)</name>
        <dbReference type="ChEBI" id="CHEBI:29105"/>
    </cofactor>
    <text evidence="13">Binds 1 zinc ion per subunit.</text>
</comment>
<dbReference type="InterPro" id="IPR014048">
    <property type="entry name" value="MethylDNA_cys_MeTrfase_DNA-bd"/>
</dbReference>
<evidence type="ECO:0000256" key="6">
    <source>
        <dbReference type="ARBA" id="ARBA00022763"/>
    </source>
</evidence>
<evidence type="ECO:0000259" key="15">
    <source>
        <dbReference type="PROSITE" id="PS01124"/>
    </source>
</evidence>
<evidence type="ECO:0000256" key="2">
    <source>
        <dbReference type="ARBA" id="ARBA00008711"/>
    </source>
</evidence>
<reference evidence="16 17" key="1">
    <citation type="journal article" date="2006" name="Nat. Biotechnol.">
        <title>Complete genome of the mutualistic, N2-fixing grass endophyte Azoarcus sp. strain BH72.</title>
        <authorList>
            <person name="Krause A."/>
            <person name="Ramakumar A."/>
            <person name="Bartels D."/>
            <person name="Battistoni F."/>
            <person name="Bekel T."/>
            <person name="Boch J."/>
            <person name="Boehm M."/>
            <person name="Friedrich F."/>
            <person name="Hurek T."/>
            <person name="Krause L."/>
            <person name="Linke B."/>
            <person name="McHardy A.C."/>
            <person name="Sarkar A."/>
            <person name="Schneiker S."/>
            <person name="Syed A.A."/>
            <person name="Thauer R."/>
            <person name="Vorhoelter F.-J."/>
            <person name="Weidner S."/>
            <person name="Puehler A."/>
            <person name="Reinhold-Hurek B."/>
            <person name="Kaiser O."/>
            <person name="Goesmann A."/>
        </authorList>
    </citation>
    <scope>NUCLEOTIDE SEQUENCE [LARGE SCALE GENOMIC DNA]</scope>
    <source>
        <strain evidence="16 17">BH72</strain>
    </source>
</reference>
<dbReference type="InterPro" id="IPR035451">
    <property type="entry name" value="Ada-like_dom_sf"/>
</dbReference>
<dbReference type="Pfam" id="PF01035">
    <property type="entry name" value="DNA_binding_1"/>
    <property type="match status" value="1"/>
</dbReference>
<dbReference type="InterPro" id="IPR036631">
    <property type="entry name" value="MGMT_N_sf"/>
</dbReference>
<dbReference type="STRING" id="62928.azo2292"/>
<dbReference type="Gene3D" id="1.10.10.10">
    <property type="entry name" value="Winged helix-like DNA-binding domain superfamily/Winged helix DNA-binding domain"/>
    <property type="match status" value="1"/>
</dbReference>
<dbReference type="EMBL" id="AM406670">
    <property type="protein sequence ID" value="CAL94909.1"/>
    <property type="molecule type" value="Genomic_DNA"/>
</dbReference>
<evidence type="ECO:0000256" key="1">
    <source>
        <dbReference type="ARBA" id="ARBA00001286"/>
    </source>
</evidence>
<dbReference type="PROSITE" id="PS00374">
    <property type="entry name" value="MGMT"/>
    <property type="match status" value="1"/>
</dbReference>
<feature type="region of interest" description="Disordered" evidence="14">
    <location>
        <begin position="1"/>
        <end position="24"/>
    </location>
</feature>
<accession>A1K7V4</accession>
<evidence type="ECO:0000256" key="4">
    <source>
        <dbReference type="ARBA" id="ARBA00022603"/>
    </source>
</evidence>
<evidence type="ECO:0000256" key="12">
    <source>
        <dbReference type="PIRSR" id="PIRSR000409-1"/>
    </source>
</evidence>
<dbReference type="GO" id="GO:0003700">
    <property type="term" value="F:DNA-binding transcription factor activity"/>
    <property type="evidence" value="ECO:0007669"/>
    <property type="project" value="InterPro"/>
</dbReference>
<evidence type="ECO:0000256" key="9">
    <source>
        <dbReference type="ARBA" id="ARBA00023163"/>
    </source>
</evidence>
<organism evidence="16 17">
    <name type="scientific">Azoarcus sp. (strain BH72)</name>
    <dbReference type="NCBI Taxonomy" id="418699"/>
    <lineage>
        <taxon>Bacteria</taxon>
        <taxon>Pseudomonadati</taxon>
        <taxon>Pseudomonadota</taxon>
        <taxon>Betaproteobacteria</taxon>
        <taxon>Rhodocyclales</taxon>
        <taxon>Zoogloeaceae</taxon>
        <taxon>Azoarcus</taxon>
    </lineage>
</organism>
<dbReference type="Pfam" id="PF02805">
    <property type="entry name" value="Ada_Zn_binding"/>
    <property type="match status" value="1"/>
</dbReference>
<feature type="binding site" evidence="13">
    <location>
        <position position="85"/>
    </location>
    <ligand>
        <name>Zn(2+)</name>
        <dbReference type="ChEBI" id="CHEBI:29105"/>
    </ligand>
</feature>
<feature type="binding site" evidence="13">
    <location>
        <position position="55"/>
    </location>
    <ligand>
        <name>Zn(2+)</name>
        <dbReference type="ChEBI" id="CHEBI:29105"/>
    </ligand>
</feature>
<dbReference type="PROSITE" id="PS01124">
    <property type="entry name" value="HTH_ARAC_FAMILY_2"/>
    <property type="match status" value="1"/>
</dbReference>
<keyword evidence="13" id="KW-0479">Metal-binding</keyword>
<dbReference type="SUPFAM" id="SSF46767">
    <property type="entry name" value="Methylated DNA-protein cysteine methyltransferase, C-terminal domain"/>
    <property type="match status" value="1"/>
</dbReference>
<keyword evidence="6" id="KW-0227">DNA damage</keyword>
<evidence type="ECO:0000256" key="7">
    <source>
        <dbReference type="ARBA" id="ARBA00023015"/>
    </source>
</evidence>
<gene>
    <name evidence="16" type="primary">ada</name>
    <name evidence="16" type="ordered locus">azo2292</name>
</gene>
<dbReference type="eggNOG" id="COG2169">
    <property type="taxonomic scope" value="Bacteria"/>
</dbReference>
<dbReference type="KEGG" id="azo:azo2292"/>
<dbReference type="HOGENOM" id="CLU_000445_52_0_4"/>
<dbReference type="Gene3D" id="3.30.160.70">
    <property type="entry name" value="Methylated DNA-protein cysteine methyltransferase domain"/>
    <property type="match status" value="1"/>
</dbReference>
<dbReference type="PANTHER" id="PTHR10815">
    <property type="entry name" value="METHYLATED-DNA--PROTEIN-CYSTEINE METHYLTRANSFERASE"/>
    <property type="match status" value="1"/>
</dbReference>
<dbReference type="GO" id="GO:0032259">
    <property type="term" value="P:methylation"/>
    <property type="evidence" value="ECO:0007669"/>
    <property type="project" value="UniProtKB-KW"/>
</dbReference>
<keyword evidence="8" id="KW-0010">Activator</keyword>
<dbReference type="SUPFAM" id="SSF46689">
    <property type="entry name" value="Homeodomain-like"/>
    <property type="match status" value="1"/>
</dbReference>
<dbReference type="PANTHER" id="PTHR10815:SF14">
    <property type="entry name" value="BIFUNCTIONAL TRANSCRIPTIONAL ACTIVATOR_DNA REPAIR ENZYME ADA"/>
    <property type="match status" value="1"/>
</dbReference>
<dbReference type="eggNOG" id="COG0350">
    <property type="taxonomic scope" value="Bacteria"/>
</dbReference>
<name>A1K7V4_AZOSB</name>
<feature type="active site" description="Nucleophile; methyl group acceptor from methylphosphotriester" evidence="12">
    <location>
        <position position="51"/>
    </location>
</feature>
<comment type="catalytic activity">
    <reaction evidence="11">
        <text>a 6-O-methyl-2'-deoxyguanosine in DNA + L-cysteinyl-[protein] = S-methyl-L-cysteinyl-[protein] + a 2'-deoxyguanosine in DNA</text>
        <dbReference type="Rhea" id="RHEA:24000"/>
        <dbReference type="Rhea" id="RHEA-COMP:10131"/>
        <dbReference type="Rhea" id="RHEA-COMP:10132"/>
        <dbReference type="Rhea" id="RHEA-COMP:11367"/>
        <dbReference type="Rhea" id="RHEA-COMP:11368"/>
        <dbReference type="ChEBI" id="CHEBI:29950"/>
        <dbReference type="ChEBI" id="CHEBI:82612"/>
        <dbReference type="ChEBI" id="CHEBI:85445"/>
        <dbReference type="ChEBI" id="CHEBI:85448"/>
        <dbReference type="EC" id="2.1.1.63"/>
    </reaction>
</comment>
<dbReference type="GO" id="GO:0008270">
    <property type="term" value="F:zinc ion binding"/>
    <property type="evidence" value="ECO:0007669"/>
    <property type="project" value="InterPro"/>
</dbReference>
<comment type="similarity">
    <text evidence="2">Belongs to the MGMT family.</text>
</comment>
<keyword evidence="5 16" id="KW-0808">Transferase</keyword>
<proteinExistence type="inferred from homology"/>
<feature type="domain" description="HTH araC/xylS-type" evidence="15">
    <location>
        <begin position="116"/>
        <end position="197"/>
    </location>
</feature>
<feature type="active site" description="Nucleophile; methyl group acceptor from either O6-methylguanine or O4-methylthymine" evidence="12">
    <location>
        <position position="335"/>
    </location>
</feature>
<dbReference type="PIRSF" id="PIRSF000409">
    <property type="entry name" value="Ada"/>
    <property type="match status" value="1"/>
</dbReference>
<evidence type="ECO:0000256" key="13">
    <source>
        <dbReference type="PIRSR" id="PIRSR000409-3"/>
    </source>
</evidence>
<dbReference type="GO" id="GO:0006281">
    <property type="term" value="P:DNA repair"/>
    <property type="evidence" value="ECO:0007669"/>
    <property type="project" value="UniProtKB-KW"/>
</dbReference>
<dbReference type="FunFam" id="1.10.10.10:FF:000214">
    <property type="entry name" value="Methylated-DNA--protein-cysteine methyltransferase"/>
    <property type="match status" value="1"/>
</dbReference>
<dbReference type="GO" id="GO:0043565">
    <property type="term" value="F:sequence-specific DNA binding"/>
    <property type="evidence" value="ECO:0007669"/>
    <property type="project" value="InterPro"/>
</dbReference>
<dbReference type="Proteomes" id="UP000002588">
    <property type="component" value="Chromosome"/>
</dbReference>
<dbReference type="InterPro" id="IPR016221">
    <property type="entry name" value="Bifunct_regulatory_prot_Ada"/>
</dbReference>
<dbReference type="SMART" id="SM00342">
    <property type="entry name" value="HTH_ARAC"/>
    <property type="match status" value="1"/>
</dbReference>
<dbReference type="Gene3D" id="3.40.10.10">
    <property type="entry name" value="DNA Methylphosphotriester Repair Domain"/>
    <property type="match status" value="1"/>
</dbReference>
<evidence type="ECO:0000256" key="5">
    <source>
        <dbReference type="ARBA" id="ARBA00022679"/>
    </source>
</evidence>
<dbReference type="Gene3D" id="1.10.10.60">
    <property type="entry name" value="Homeodomain-like"/>
    <property type="match status" value="1"/>
</dbReference>
<dbReference type="NCBIfam" id="NF011964">
    <property type="entry name" value="PRK15435.1"/>
    <property type="match status" value="1"/>
</dbReference>
<dbReference type="Pfam" id="PF12833">
    <property type="entry name" value="HTH_18"/>
    <property type="match status" value="1"/>
</dbReference>
<evidence type="ECO:0000313" key="17">
    <source>
        <dbReference type="Proteomes" id="UP000002588"/>
    </source>
</evidence>
<dbReference type="GO" id="GO:0003908">
    <property type="term" value="F:methylated-DNA-[protein]-cysteine S-methyltransferase activity"/>
    <property type="evidence" value="ECO:0007669"/>
    <property type="project" value="UniProtKB-EC"/>
</dbReference>
<evidence type="ECO:0000256" key="8">
    <source>
        <dbReference type="ARBA" id="ARBA00023159"/>
    </source>
</evidence>
<dbReference type="InterPro" id="IPR004026">
    <property type="entry name" value="Ada_DNA_repair_Zn-bd"/>
</dbReference>
<keyword evidence="10" id="KW-0234">DNA repair</keyword>
<dbReference type="EC" id="2.1.1.63" evidence="3"/>
<feature type="binding site" evidence="13">
    <location>
        <position position="51"/>
    </location>
    <ligand>
        <name>Zn(2+)</name>
        <dbReference type="ChEBI" id="CHEBI:29105"/>
    </ligand>
</feature>
<sequence>MNSAASVLPTVEPARTGPAAEHDPRWAAVRTRDASADGQFYYAVRTTGVYCRPSCPSRTPRPENVSFHASREDAERAGYRPCRRCRPDAPSLEERQRALVTAACRAIEDAAGPPPLAELAAQAGLSSSRFHRIFRAHTGLTPRAYAQAIRAARSRSLLGDGEAATDTAYAAGYNSASRFYADATPMLGMAPSRFRNGGDGIEIRFAVGACTLGDILVAATAQGICAILLGDDADALLQDLQHRFPRAQLVGGDATFEHTVACVVGLVEAPAIGLDLPLDIRGTAFQQRVWEALRRIPAGSTASYAEIAERIGAPAAVRAVAGACAANPIAVAIPCHRVVRSDGGLSGYRWGVERKRALLARERAARTETDLFAADTQSPAER</sequence>
<keyword evidence="4 16" id="KW-0489">Methyltransferase</keyword>
<dbReference type="InterPro" id="IPR036217">
    <property type="entry name" value="MethylDNA_cys_MeTrfase_DNAb"/>
</dbReference>
<dbReference type="NCBIfam" id="TIGR00589">
    <property type="entry name" value="ogt"/>
    <property type="match status" value="1"/>
</dbReference>
<evidence type="ECO:0000256" key="10">
    <source>
        <dbReference type="ARBA" id="ARBA00023204"/>
    </source>
</evidence>